<evidence type="ECO:0000313" key="2">
    <source>
        <dbReference type="EMBL" id="TQL60662.1"/>
    </source>
</evidence>
<sequence length="88" mass="9128">MLNPELTRALADERIHELHRRADHTLPVSAASARFLGLQALGRGHLPHLPHLTRRARTAARAAAAAASTTTAPATGHPAGSSPMGCAA</sequence>
<dbReference type="EMBL" id="VFOQ01000001">
    <property type="protein sequence ID" value="TQL60662.1"/>
    <property type="molecule type" value="Genomic_DNA"/>
</dbReference>
<dbReference type="Proteomes" id="UP000319514">
    <property type="component" value="Unassembled WGS sequence"/>
</dbReference>
<name>A0A542ZJY3_9MICO</name>
<evidence type="ECO:0000313" key="3">
    <source>
        <dbReference type="Proteomes" id="UP000319514"/>
    </source>
</evidence>
<organism evidence="2 3">
    <name type="scientific">Oryzihumus leptocrescens</name>
    <dbReference type="NCBI Taxonomy" id="297536"/>
    <lineage>
        <taxon>Bacteria</taxon>
        <taxon>Bacillati</taxon>
        <taxon>Actinomycetota</taxon>
        <taxon>Actinomycetes</taxon>
        <taxon>Micrococcales</taxon>
        <taxon>Intrasporangiaceae</taxon>
        <taxon>Oryzihumus</taxon>
    </lineage>
</organism>
<dbReference type="AlphaFoldDB" id="A0A542ZJY3"/>
<protein>
    <submittedName>
        <fullName evidence="2">Uncharacterized protein</fullName>
    </submittedName>
</protein>
<keyword evidence="3" id="KW-1185">Reference proteome</keyword>
<accession>A0A542ZJY3</accession>
<comment type="caution">
    <text evidence="2">The sequence shown here is derived from an EMBL/GenBank/DDBJ whole genome shotgun (WGS) entry which is preliminary data.</text>
</comment>
<dbReference type="RefSeq" id="WP_141788532.1">
    <property type="nucleotide sequence ID" value="NZ_BAAAKX010000002.1"/>
</dbReference>
<proteinExistence type="predicted"/>
<evidence type="ECO:0000256" key="1">
    <source>
        <dbReference type="SAM" id="MobiDB-lite"/>
    </source>
</evidence>
<feature type="region of interest" description="Disordered" evidence="1">
    <location>
        <begin position="60"/>
        <end position="88"/>
    </location>
</feature>
<gene>
    <name evidence="2" type="ORF">FB474_2058</name>
</gene>
<reference evidence="2 3" key="1">
    <citation type="submission" date="2019-06" db="EMBL/GenBank/DDBJ databases">
        <title>Sequencing the genomes of 1000 actinobacteria strains.</title>
        <authorList>
            <person name="Klenk H.-P."/>
        </authorList>
    </citation>
    <scope>NUCLEOTIDE SEQUENCE [LARGE SCALE GENOMIC DNA]</scope>
    <source>
        <strain evidence="2 3">DSM 18082</strain>
    </source>
</reference>
<feature type="compositionally biased region" description="Low complexity" evidence="1">
    <location>
        <begin position="60"/>
        <end position="75"/>
    </location>
</feature>